<dbReference type="InterPro" id="IPR013815">
    <property type="entry name" value="ATP_grasp_subdomain_1"/>
</dbReference>
<dbReference type="InterPro" id="IPR000115">
    <property type="entry name" value="PRibGlycinamide_synth"/>
</dbReference>
<comment type="similarity">
    <text evidence="7 10">Belongs to the GARS family.</text>
</comment>
<dbReference type="EC" id="6.3.4.13" evidence="2 10"/>
<dbReference type="HOGENOM" id="CLU_027420_3_0_10"/>
<evidence type="ECO:0000256" key="1">
    <source>
        <dbReference type="ARBA" id="ARBA00005174"/>
    </source>
</evidence>
<dbReference type="STRING" id="742817.HMPREF9449_02013"/>
<dbReference type="InterPro" id="IPR011761">
    <property type="entry name" value="ATP-grasp"/>
</dbReference>
<keyword evidence="6 11" id="KW-0067">ATP-binding</keyword>
<dbReference type="Gene3D" id="3.30.1490.20">
    <property type="entry name" value="ATP-grasp fold, A domain"/>
    <property type="match status" value="1"/>
</dbReference>
<sequence>MKVLLLGGGGREHALAWKMAESPELEKLYVAPGNAGMAEIAENVNIKVSDFQGIADFVAREGIHMVVVGPEDPLVEGIREALEADIRLKDLLIIGPGKAGAILEGSKDFAKEFMFKYQIPTAAYMTVTPDRIEEGVGFLKTLRPPYVLKADGLAAGKGVLILEDLQEATSELKEMLEGKFGKASQRVVIEEYLQGIEISVFVLTDGKDYKILGSAKDYKRIGEGDTGLNTGGMGAVSPVPFADGIFNQKVEEKIIRPTIAGLKAEGIDYKGFIFFGLMNVEGEPKVIEYNVRMGDPETEVVMPRIQADLIQLFEATARGELKTARFAMDSRYCTTVMLVAKGYPGSYEKGKEIQIGKVEGSLIFHAGTRREGEKILTNGGRVIAVSSYGKTMQQALDLSYRNVKEITFEGKTYRGDIGKDLMKLEN</sequence>
<dbReference type="EMBL" id="ADMC01000025">
    <property type="protein sequence ID" value="EHP46396.1"/>
    <property type="molecule type" value="Genomic_DNA"/>
</dbReference>
<dbReference type="NCBIfam" id="TIGR00877">
    <property type="entry name" value="purD"/>
    <property type="match status" value="1"/>
</dbReference>
<keyword evidence="14" id="KW-1185">Reference proteome</keyword>
<dbReference type="Gene3D" id="3.30.470.20">
    <property type="entry name" value="ATP-grasp fold, B domain"/>
    <property type="match status" value="1"/>
</dbReference>
<dbReference type="Gene3D" id="3.40.50.20">
    <property type="match status" value="1"/>
</dbReference>
<evidence type="ECO:0000313" key="13">
    <source>
        <dbReference type="EMBL" id="EHP46396.1"/>
    </source>
</evidence>
<keyword evidence="3 10" id="KW-0436">Ligase</keyword>
<evidence type="ECO:0000256" key="2">
    <source>
        <dbReference type="ARBA" id="ARBA00013255"/>
    </source>
</evidence>
<dbReference type="InterPro" id="IPR037123">
    <property type="entry name" value="PRibGlycinamide_synth_C_sf"/>
</dbReference>
<dbReference type="UniPathway" id="UPA00074">
    <property type="reaction ID" value="UER00125"/>
</dbReference>
<evidence type="ECO:0000256" key="8">
    <source>
        <dbReference type="ARBA" id="ARBA00042242"/>
    </source>
</evidence>
<evidence type="ECO:0000259" key="12">
    <source>
        <dbReference type="PROSITE" id="PS50975"/>
    </source>
</evidence>
<name>H1DJE1_9BACT</name>
<dbReference type="SUPFAM" id="SSF52440">
    <property type="entry name" value="PreATP-grasp domain"/>
    <property type="match status" value="1"/>
</dbReference>
<keyword evidence="4 11" id="KW-0547">Nucleotide-binding</keyword>
<dbReference type="HAMAP" id="MF_00138">
    <property type="entry name" value="GARS"/>
    <property type="match status" value="1"/>
</dbReference>
<evidence type="ECO:0000256" key="4">
    <source>
        <dbReference type="ARBA" id="ARBA00022741"/>
    </source>
</evidence>
<evidence type="ECO:0000256" key="6">
    <source>
        <dbReference type="ARBA" id="ARBA00022840"/>
    </source>
</evidence>
<comment type="pathway">
    <text evidence="1 10">Purine metabolism; IMP biosynthesis via de novo pathway; N(1)-(5-phospho-D-ribosyl)glycinamide from 5-phospho-alpha-D-ribose 1-diphosphate: step 2/2.</text>
</comment>
<organism evidence="13 14">
    <name type="scientific">Odoribacter laneus YIT 12061</name>
    <dbReference type="NCBI Taxonomy" id="742817"/>
    <lineage>
        <taxon>Bacteria</taxon>
        <taxon>Pseudomonadati</taxon>
        <taxon>Bacteroidota</taxon>
        <taxon>Bacteroidia</taxon>
        <taxon>Bacteroidales</taxon>
        <taxon>Odoribacteraceae</taxon>
        <taxon>Odoribacter</taxon>
    </lineage>
</organism>
<dbReference type="PANTHER" id="PTHR43472">
    <property type="entry name" value="PHOSPHORIBOSYLAMINE--GLYCINE LIGASE"/>
    <property type="match status" value="1"/>
</dbReference>
<dbReference type="SMART" id="SM01209">
    <property type="entry name" value="GARS_A"/>
    <property type="match status" value="1"/>
</dbReference>
<evidence type="ECO:0000256" key="5">
    <source>
        <dbReference type="ARBA" id="ARBA00022755"/>
    </source>
</evidence>
<reference evidence="13 14" key="1">
    <citation type="submission" date="2012-01" db="EMBL/GenBank/DDBJ databases">
        <title>The Genome Sequence of Odoribacter laneus YIT 12061.</title>
        <authorList>
            <consortium name="The Broad Institute Genome Sequencing Platform"/>
            <person name="Earl A."/>
            <person name="Ward D."/>
            <person name="Feldgarden M."/>
            <person name="Gevers D."/>
            <person name="Morotomi M."/>
            <person name="Young S.K."/>
            <person name="Zeng Q."/>
            <person name="Gargeya S."/>
            <person name="Fitzgerald M."/>
            <person name="Haas B."/>
            <person name="Abouelleil A."/>
            <person name="Alvarado L."/>
            <person name="Arachchi H.M."/>
            <person name="Berlin A."/>
            <person name="Chapman S.B."/>
            <person name="Gearin G."/>
            <person name="Goldberg J."/>
            <person name="Griggs A."/>
            <person name="Gujja S."/>
            <person name="Hansen M."/>
            <person name="Heiman D."/>
            <person name="Howarth C."/>
            <person name="Larimer J."/>
            <person name="Lui A."/>
            <person name="MacDonald P.J.P."/>
            <person name="McCowen C."/>
            <person name="Montmayeur A."/>
            <person name="Murphy C."/>
            <person name="Neiman D."/>
            <person name="Pearson M."/>
            <person name="Priest M."/>
            <person name="Roberts A."/>
            <person name="Saif S."/>
            <person name="Shea T."/>
            <person name="Sisk P."/>
            <person name="Stolte C."/>
            <person name="Sykes S."/>
            <person name="Wortman J."/>
            <person name="Nusbaum C."/>
            <person name="Birren B."/>
        </authorList>
    </citation>
    <scope>NUCLEOTIDE SEQUENCE [LARGE SCALE GENOMIC DNA]</scope>
    <source>
        <strain evidence="13 14">YIT 12061</strain>
    </source>
</reference>
<dbReference type="InterPro" id="IPR020562">
    <property type="entry name" value="PRibGlycinamide_synth_N"/>
</dbReference>
<evidence type="ECO:0000256" key="11">
    <source>
        <dbReference type="PROSITE-ProRule" id="PRU00409"/>
    </source>
</evidence>
<dbReference type="GO" id="GO:0004637">
    <property type="term" value="F:phosphoribosylamine-glycine ligase activity"/>
    <property type="evidence" value="ECO:0007669"/>
    <property type="project" value="UniProtKB-UniRule"/>
</dbReference>
<protein>
    <recommendedName>
        <fullName evidence="2 10">Phosphoribosylamine--glycine ligase</fullName>
        <ecNumber evidence="2 10">6.3.4.13</ecNumber>
    </recommendedName>
    <alternativeName>
        <fullName evidence="10">GARS</fullName>
    </alternativeName>
    <alternativeName>
        <fullName evidence="8 10">Glycinamide ribonucleotide synthetase</fullName>
    </alternativeName>
    <alternativeName>
        <fullName evidence="9 10">Phosphoribosylglycinamide synthetase</fullName>
    </alternativeName>
</protein>
<dbReference type="InterPro" id="IPR020560">
    <property type="entry name" value="PRibGlycinamide_synth_C-dom"/>
</dbReference>
<evidence type="ECO:0000256" key="7">
    <source>
        <dbReference type="ARBA" id="ARBA00038345"/>
    </source>
</evidence>
<dbReference type="SUPFAM" id="SSF56059">
    <property type="entry name" value="Glutathione synthetase ATP-binding domain-like"/>
    <property type="match status" value="1"/>
</dbReference>
<proteinExistence type="inferred from homology"/>
<dbReference type="GO" id="GO:0006189">
    <property type="term" value="P:'de novo' IMP biosynthetic process"/>
    <property type="evidence" value="ECO:0007669"/>
    <property type="project" value="UniProtKB-UniRule"/>
</dbReference>
<dbReference type="InterPro" id="IPR011054">
    <property type="entry name" value="Rudment_hybrid_motif"/>
</dbReference>
<dbReference type="eggNOG" id="COG0151">
    <property type="taxonomic scope" value="Bacteria"/>
</dbReference>
<dbReference type="GO" id="GO:0009113">
    <property type="term" value="P:purine nucleobase biosynthetic process"/>
    <property type="evidence" value="ECO:0007669"/>
    <property type="project" value="InterPro"/>
</dbReference>
<dbReference type="AlphaFoldDB" id="H1DJE1"/>
<keyword evidence="5 10" id="KW-0658">Purine biosynthesis</keyword>
<dbReference type="PATRIC" id="fig|742817.3.peg.2149"/>
<dbReference type="InterPro" id="IPR016185">
    <property type="entry name" value="PreATP-grasp_dom_sf"/>
</dbReference>
<dbReference type="InterPro" id="IPR020561">
    <property type="entry name" value="PRibGlycinamid_synth_ATP-grasp"/>
</dbReference>
<evidence type="ECO:0000256" key="10">
    <source>
        <dbReference type="HAMAP-Rule" id="MF_00138"/>
    </source>
</evidence>
<gene>
    <name evidence="10" type="primary">purD</name>
    <name evidence="13" type="ORF">HMPREF9449_02013</name>
</gene>
<dbReference type="Pfam" id="PF02843">
    <property type="entry name" value="GARS_C"/>
    <property type="match status" value="1"/>
</dbReference>
<dbReference type="Pfam" id="PF01071">
    <property type="entry name" value="GARS_A"/>
    <property type="match status" value="1"/>
</dbReference>
<dbReference type="PANTHER" id="PTHR43472:SF1">
    <property type="entry name" value="PHOSPHORIBOSYLAMINE--GLYCINE LIGASE, CHLOROPLASTIC"/>
    <property type="match status" value="1"/>
</dbReference>
<dbReference type="GeneID" id="98069570"/>
<dbReference type="SUPFAM" id="SSF51246">
    <property type="entry name" value="Rudiment single hybrid motif"/>
    <property type="match status" value="1"/>
</dbReference>
<dbReference type="Pfam" id="PF02844">
    <property type="entry name" value="GARS_N"/>
    <property type="match status" value="1"/>
</dbReference>
<evidence type="ECO:0000256" key="9">
    <source>
        <dbReference type="ARBA" id="ARBA00042864"/>
    </source>
</evidence>
<dbReference type="GO" id="GO:0005524">
    <property type="term" value="F:ATP binding"/>
    <property type="evidence" value="ECO:0007669"/>
    <property type="project" value="UniProtKB-UniRule"/>
</dbReference>
<dbReference type="PROSITE" id="PS50975">
    <property type="entry name" value="ATP_GRASP"/>
    <property type="match status" value="1"/>
</dbReference>
<dbReference type="RefSeq" id="WP_009137160.1">
    <property type="nucleotide sequence ID" value="NZ_JH594596.1"/>
</dbReference>
<dbReference type="GO" id="GO:0046872">
    <property type="term" value="F:metal ion binding"/>
    <property type="evidence" value="ECO:0007669"/>
    <property type="project" value="InterPro"/>
</dbReference>
<feature type="domain" description="ATP-grasp" evidence="12">
    <location>
        <begin position="111"/>
        <end position="318"/>
    </location>
</feature>
<evidence type="ECO:0000256" key="3">
    <source>
        <dbReference type="ARBA" id="ARBA00022598"/>
    </source>
</evidence>
<dbReference type="SMART" id="SM01210">
    <property type="entry name" value="GARS_C"/>
    <property type="match status" value="1"/>
</dbReference>
<dbReference type="Proteomes" id="UP000004892">
    <property type="component" value="Unassembled WGS sequence"/>
</dbReference>
<evidence type="ECO:0000313" key="14">
    <source>
        <dbReference type="Proteomes" id="UP000004892"/>
    </source>
</evidence>
<comment type="catalytic activity">
    <reaction evidence="10">
        <text>5-phospho-beta-D-ribosylamine + glycine + ATP = N(1)-(5-phospho-beta-D-ribosyl)glycinamide + ADP + phosphate + H(+)</text>
        <dbReference type="Rhea" id="RHEA:17453"/>
        <dbReference type="ChEBI" id="CHEBI:15378"/>
        <dbReference type="ChEBI" id="CHEBI:30616"/>
        <dbReference type="ChEBI" id="CHEBI:43474"/>
        <dbReference type="ChEBI" id="CHEBI:57305"/>
        <dbReference type="ChEBI" id="CHEBI:58681"/>
        <dbReference type="ChEBI" id="CHEBI:143788"/>
        <dbReference type="ChEBI" id="CHEBI:456216"/>
        <dbReference type="EC" id="6.3.4.13"/>
    </reaction>
</comment>
<accession>H1DJE1</accession>
<dbReference type="Gene3D" id="3.90.600.10">
    <property type="entry name" value="Phosphoribosylglycinamide synthetase, C-terminal domain"/>
    <property type="match status" value="1"/>
</dbReference>
<comment type="caution">
    <text evidence="13">The sequence shown here is derived from an EMBL/GenBank/DDBJ whole genome shotgun (WGS) entry which is preliminary data.</text>
</comment>